<dbReference type="OMA" id="FPHIQKR"/>
<accession>B4JQU9</accession>
<evidence type="ECO:0000313" key="3">
    <source>
        <dbReference type="Proteomes" id="UP000001070"/>
    </source>
</evidence>
<keyword evidence="3" id="KW-1185">Reference proteome</keyword>
<dbReference type="Gene3D" id="2.60.40.10">
    <property type="entry name" value="Immunoglobulins"/>
    <property type="match status" value="1"/>
</dbReference>
<dbReference type="PhylomeDB" id="B4JQU9"/>
<protein>
    <submittedName>
        <fullName evidence="2">GH13760</fullName>
    </submittedName>
</protein>
<dbReference type="InterPro" id="IPR000535">
    <property type="entry name" value="MSP_dom"/>
</dbReference>
<proteinExistence type="predicted"/>
<dbReference type="Proteomes" id="UP000001070">
    <property type="component" value="Unassembled WGS sequence"/>
</dbReference>
<dbReference type="PROSITE" id="PS50202">
    <property type="entry name" value="MSP"/>
    <property type="match status" value="1"/>
</dbReference>
<dbReference type="AlphaFoldDB" id="B4JQU9"/>
<organism evidence="3">
    <name type="scientific">Drosophila grimshawi</name>
    <name type="common">Hawaiian fruit fly</name>
    <name type="synonym">Idiomyia grimshawi</name>
    <dbReference type="NCBI Taxonomy" id="7222"/>
    <lineage>
        <taxon>Eukaryota</taxon>
        <taxon>Metazoa</taxon>
        <taxon>Ecdysozoa</taxon>
        <taxon>Arthropoda</taxon>
        <taxon>Hexapoda</taxon>
        <taxon>Insecta</taxon>
        <taxon>Pterygota</taxon>
        <taxon>Neoptera</taxon>
        <taxon>Endopterygota</taxon>
        <taxon>Diptera</taxon>
        <taxon>Brachycera</taxon>
        <taxon>Muscomorpha</taxon>
        <taxon>Ephydroidea</taxon>
        <taxon>Drosophilidae</taxon>
        <taxon>Drosophila</taxon>
        <taxon>Hawaiian Drosophila</taxon>
    </lineage>
</organism>
<dbReference type="EMBL" id="CH916372">
    <property type="protein sequence ID" value="EDV99279.1"/>
    <property type="molecule type" value="Genomic_DNA"/>
</dbReference>
<dbReference type="InParanoid" id="B4JQU9"/>
<dbReference type="HOGENOM" id="CLU_1231053_0_0_1"/>
<dbReference type="OrthoDB" id="7861108at2759"/>
<evidence type="ECO:0000313" key="2">
    <source>
        <dbReference type="EMBL" id="EDV99279.1"/>
    </source>
</evidence>
<dbReference type="SMR" id="B4JQU9"/>
<gene>
    <name evidence="2" type="primary">Dgri\GH13760</name>
    <name evidence="2" type="ORF">Dgri_GH13760</name>
</gene>
<reference evidence="2 3" key="1">
    <citation type="journal article" date="2007" name="Nature">
        <title>Evolution of genes and genomes on the Drosophila phylogeny.</title>
        <authorList>
            <consortium name="Drosophila 12 Genomes Consortium"/>
            <person name="Clark A.G."/>
            <person name="Eisen M.B."/>
            <person name="Smith D.R."/>
            <person name="Bergman C.M."/>
            <person name="Oliver B."/>
            <person name="Markow T.A."/>
            <person name="Kaufman T.C."/>
            <person name="Kellis M."/>
            <person name="Gelbart W."/>
            <person name="Iyer V.N."/>
            <person name="Pollard D.A."/>
            <person name="Sackton T.B."/>
            <person name="Larracuente A.M."/>
            <person name="Singh N.D."/>
            <person name="Abad J.P."/>
            <person name="Abt D.N."/>
            <person name="Adryan B."/>
            <person name="Aguade M."/>
            <person name="Akashi H."/>
            <person name="Anderson W.W."/>
            <person name="Aquadro C.F."/>
            <person name="Ardell D.H."/>
            <person name="Arguello R."/>
            <person name="Artieri C.G."/>
            <person name="Barbash D.A."/>
            <person name="Barker D."/>
            <person name="Barsanti P."/>
            <person name="Batterham P."/>
            <person name="Batzoglou S."/>
            <person name="Begun D."/>
            <person name="Bhutkar A."/>
            <person name="Blanco E."/>
            <person name="Bosak S.A."/>
            <person name="Bradley R.K."/>
            <person name="Brand A.D."/>
            <person name="Brent M.R."/>
            <person name="Brooks A.N."/>
            <person name="Brown R.H."/>
            <person name="Butlin R.K."/>
            <person name="Caggese C."/>
            <person name="Calvi B.R."/>
            <person name="Bernardo de Carvalho A."/>
            <person name="Caspi A."/>
            <person name="Castrezana S."/>
            <person name="Celniker S.E."/>
            <person name="Chang J.L."/>
            <person name="Chapple C."/>
            <person name="Chatterji S."/>
            <person name="Chinwalla A."/>
            <person name="Civetta A."/>
            <person name="Clifton S.W."/>
            <person name="Comeron J.M."/>
            <person name="Costello J.C."/>
            <person name="Coyne J.A."/>
            <person name="Daub J."/>
            <person name="David R.G."/>
            <person name="Delcher A.L."/>
            <person name="Delehaunty K."/>
            <person name="Do C.B."/>
            <person name="Ebling H."/>
            <person name="Edwards K."/>
            <person name="Eickbush T."/>
            <person name="Evans J.D."/>
            <person name="Filipski A."/>
            <person name="Findeiss S."/>
            <person name="Freyhult E."/>
            <person name="Fulton L."/>
            <person name="Fulton R."/>
            <person name="Garcia A.C."/>
            <person name="Gardiner A."/>
            <person name="Garfield D.A."/>
            <person name="Garvin B.E."/>
            <person name="Gibson G."/>
            <person name="Gilbert D."/>
            <person name="Gnerre S."/>
            <person name="Godfrey J."/>
            <person name="Good R."/>
            <person name="Gotea V."/>
            <person name="Gravely B."/>
            <person name="Greenberg A.J."/>
            <person name="Griffiths-Jones S."/>
            <person name="Gross S."/>
            <person name="Guigo R."/>
            <person name="Gustafson E.A."/>
            <person name="Haerty W."/>
            <person name="Hahn M.W."/>
            <person name="Halligan D.L."/>
            <person name="Halpern A.L."/>
            <person name="Halter G.M."/>
            <person name="Han M.V."/>
            <person name="Heger A."/>
            <person name="Hillier L."/>
            <person name="Hinrichs A.S."/>
            <person name="Holmes I."/>
            <person name="Hoskins R.A."/>
            <person name="Hubisz M.J."/>
            <person name="Hultmark D."/>
            <person name="Huntley M.A."/>
            <person name="Jaffe D.B."/>
            <person name="Jagadeeshan S."/>
            <person name="Jeck W.R."/>
            <person name="Johnson J."/>
            <person name="Jones C.D."/>
            <person name="Jordan W.C."/>
            <person name="Karpen G.H."/>
            <person name="Kataoka E."/>
            <person name="Keightley P.D."/>
            <person name="Kheradpour P."/>
            <person name="Kirkness E.F."/>
            <person name="Koerich L.B."/>
            <person name="Kristiansen K."/>
            <person name="Kudrna D."/>
            <person name="Kulathinal R.J."/>
            <person name="Kumar S."/>
            <person name="Kwok R."/>
            <person name="Lander E."/>
            <person name="Langley C.H."/>
            <person name="Lapoint R."/>
            <person name="Lazzaro B.P."/>
            <person name="Lee S.J."/>
            <person name="Levesque L."/>
            <person name="Li R."/>
            <person name="Lin C.F."/>
            <person name="Lin M.F."/>
            <person name="Lindblad-Toh K."/>
            <person name="Llopart A."/>
            <person name="Long M."/>
            <person name="Low L."/>
            <person name="Lozovsky E."/>
            <person name="Lu J."/>
            <person name="Luo M."/>
            <person name="Machado C.A."/>
            <person name="Makalowski W."/>
            <person name="Marzo M."/>
            <person name="Matsuda M."/>
            <person name="Matzkin L."/>
            <person name="McAllister B."/>
            <person name="McBride C.S."/>
            <person name="McKernan B."/>
            <person name="McKernan K."/>
            <person name="Mendez-Lago M."/>
            <person name="Minx P."/>
            <person name="Mollenhauer M.U."/>
            <person name="Montooth K."/>
            <person name="Mount S.M."/>
            <person name="Mu X."/>
            <person name="Myers E."/>
            <person name="Negre B."/>
            <person name="Newfeld S."/>
            <person name="Nielsen R."/>
            <person name="Noor M.A."/>
            <person name="O'Grady P."/>
            <person name="Pachter L."/>
            <person name="Papaceit M."/>
            <person name="Parisi M.J."/>
            <person name="Parisi M."/>
            <person name="Parts L."/>
            <person name="Pedersen J.S."/>
            <person name="Pesole G."/>
            <person name="Phillippy A.M."/>
            <person name="Ponting C.P."/>
            <person name="Pop M."/>
            <person name="Porcelli D."/>
            <person name="Powell J.R."/>
            <person name="Prohaska S."/>
            <person name="Pruitt K."/>
            <person name="Puig M."/>
            <person name="Quesneville H."/>
            <person name="Ram K.R."/>
            <person name="Rand D."/>
            <person name="Rasmussen M.D."/>
            <person name="Reed L.K."/>
            <person name="Reenan R."/>
            <person name="Reily A."/>
            <person name="Remington K.A."/>
            <person name="Rieger T.T."/>
            <person name="Ritchie M.G."/>
            <person name="Robin C."/>
            <person name="Rogers Y.H."/>
            <person name="Rohde C."/>
            <person name="Rozas J."/>
            <person name="Rubenfield M.J."/>
            <person name="Ruiz A."/>
            <person name="Russo S."/>
            <person name="Salzberg S.L."/>
            <person name="Sanchez-Gracia A."/>
            <person name="Saranga D.J."/>
            <person name="Sato H."/>
            <person name="Schaeffer S.W."/>
            <person name="Schatz M.C."/>
            <person name="Schlenke T."/>
            <person name="Schwartz R."/>
            <person name="Segarra C."/>
            <person name="Singh R.S."/>
            <person name="Sirot L."/>
            <person name="Sirota M."/>
            <person name="Sisneros N.B."/>
            <person name="Smith C.D."/>
            <person name="Smith T.F."/>
            <person name="Spieth J."/>
            <person name="Stage D.E."/>
            <person name="Stark A."/>
            <person name="Stephan W."/>
            <person name="Strausberg R.L."/>
            <person name="Strempel S."/>
            <person name="Sturgill D."/>
            <person name="Sutton G."/>
            <person name="Sutton G.G."/>
            <person name="Tao W."/>
            <person name="Teichmann S."/>
            <person name="Tobari Y.N."/>
            <person name="Tomimura Y."/>
            <person name="Tsolas J.M."/>
            <person name="Valente V.L."/>
            <person name="Venter E."/>
            <person name="Venter J.C."/>
            <person name="Vicario S."/>
            <person name="Vieira F.G."/>
            <person name="Vilella A.J."/>
            <person name="Villasante A."/>
            <person name="Walenz B."/>
            <person name="Wang J."/>
            <person name="Wasserman M."/>
            <person name="Watts T."/>
            <person name="Wilson D."/>
            <person name="Wilson R.K."/>
            <person name="Wing R.A."/>
            <person name="Wolfner M.F."/>
            <person name="Wong A."/>
            <person name="Wong G.K."/>
            <person name="Wu C.I."/>
            <person name="Wu G."/>
            <person name="Yamamoto D."/>
            <person name="Yang H.P."/>
            <person name="Yang S.P."/>
            <person name="Yorke J.A."/>
            <person name="Yoshida K."/>
            <person name="Zdobnov E."/>
            <person name="Zhang P."/>
            <person name="Zhang Y."/>
            <person name="Zimin A.V."/>
            <person name="Baldwin J."/>
            <person name="Abdouelleil A."/>
            <person name="Abdulkadir J."/>
            <person name="Abebe A."/>
            <person name="Abera B."/>
            <person name="Abreu J."/>
            <person name="Acer S.C."/>
            <person name="Aftuck L."/>
            <person name="Alexander A."/>
            <person name="An P."/>
            <person name="Anderson E."/>
            <person name="Anderson S."/>
            <person name="Arachi H."/>
            <person name="Azer M."/>
            <person name="Bachantsang P."/>
            <person name="Barry A."/>
            <person name="Bayul T."/>
            <person name="Berlin A."/>
            <person name="Bessette D."/>
            <person name="Bloom T."/>
            <person name="Blye J."/>
            <person name="Boguslavskiy L."/>
            <person name="Bonnet C."/>
            <person name="Boukhgalter B."/>
            <person name="Bourzgui I."/>
            <person name="Brown A."/>
            <person name="Cahill P."/>
            <person name="Channer S."/>
            <person name="Cheshatsang Y."/>
            <person name="Chuda L."/>
            <person name="Citroen M."/>
            <person name="Collymore A."/>
            <person name="Cooke P."/>
            <person name="Costello M."/>
            <person name="D'Aco K."/>
            <person name="Daza R."/>
            <person name="De Haan G."/>
            <person name="DeGray S."/>
            <person name="DeMaso C."/>
            <person name="Dhargay N."/>
            <person name="Dooley K."/>
            <person name="Dooley E."/>
            <person name="Doricent M."/>
            <person name="Dorje P."/>
            <person name="Dorjee K."/>
            <person name="Dupes A."/>
            <person name="Elong R."/>
            <person name="Falk J."/>
            <person name="Farina A."/>
            <person name="Faro S."/>
            <person name="Ferguson D."/>
            <person name="Fisher S."/>
            <person name="Foley C.D."/>
            <person name="Franke A."/>
            <person name="Friedrich D."/>
            <person name="Gadbois L."/>
            <person name="Gearin G."/>
            <person name="Gearin C.R."/>
            <person name="Giannoukos G."/>
            <person name="Goode T."/>
            <person name="Graham J."/>
            <person name="Grandbois E."/>
            <person name="Grewal S."/>
            <person name="Gyaltsen K."/>
            <person name="Hafez N."/>
            <person name="Hagos B."/>
            <person name="Hall J."/>
            <person name="Henson C."/>
            <person name="Hollinger A."/>
            <person name="Honan T."/>
            <person name="Huard M.D."/>
            <person name="Hughes L."/>
            <person name="Hurhula B."/>
            <person name="Husby M.E."/>
            <person name="Kamat A."/>
            <person name="Kanga B."/>
            <person name="Kashin S."/>
            <person name="Khazanovich D."/>
            <person name="Kisner P."/>
            <person name="Lance K."/>
            <person name="Lara M."/>
            <person name="Lee W."/>
            <person name="Lennon N."/>
            <person name="Letendre F."/>
            <person name="LeVine R."/>
            <person name="Lipovsky A."/>
            <person name="Liu X."/>
            <person name="Liu J."/>
            <person name="Liu S."/>
            <person name="Lokyitsang T."/>
            <person name="Lokyitsang Y."/>
            <person name="Lubonja R."/>
            <person name="Lui A."/>
            <person name="MacDonald P."/>
            <person name="Magnisalis V."/>
            <person name="Maru K."/>
            <person name="Matthews C."/>
            <person name="McCusker W."/>
            <person name="McDonough S."/>
            <person name="Mehta T."/>
            <person name="Meldrim J."/>
            <person name="Meneus L."/>
            <person name="Mihai O."/>
            <person name="Mihalev A."/>
            <person name="Mihova T."/>
            <person name="Mittelman R."/>
            <person name="Mlenga V."/>
            <person name="Montmayeur A."/>
            <person name="Mulrain L."/>
            <person name="Navidi A."/>
            <person name="Naylor J."/>
            <person name="Negash T."/>
            <person name="Nguyen T."/>
            <person name="Nguyen N."/>
            <person name="Nicol R."/>
            <person name="Norbu C."/>
            <person name="Norbu N."/>
            <person name="Novod N."/>
            <person name="O'Neill B."/>
            <person name="Osman S."/>
            <person name="Markiewicz E."/>
            <person name="Oyono O.L."/>
            <person name="Patti C."/>
            <person name="Phunkhang P."/>
            <person name="Pierre F."/>
            <person name="Priest M."/>
            <person name="Raghuraman S."/>
            <person name="Rege F."/>
            <person name="Reyes R."/>
            <person name="Rise C."/>
            <person name="Rogov P."/>
            <person name="Ross K."/>
            <person name="Ryan E."/>
            <person name="Settipalli S."/>
            <person name="Shea T."/>
            <person name="Sherpa N."/>
            <person name="Shi L."/>
            <person name="Shih D."/>
            <person name="Sparrow T."/>
            <person name="Spaulding J."/>
            <person name="Stalker J."/>
            <person name="Stange-Thomann N."/>
            <person name="Stavropoulos S."/>
            <person name="Stone C."/>
            <person name="Strader C."/>
            <person name="Tesfaye S."/>
            <person name="Thomson T."/>
            <person name="Thoulutsang Y."/>
            <person name="Thoulutsang D."/>
            <person name="Topham K."/>
            <person name="Topping I."/>
            <person name="Tsamla T."/>
            <person name="Vassiliev H."/>
            <person name="Vo A."/>
            <person name="Wangchuk T."/>
            <person name="Wangdi T."/>
            <person name="Weiand M."/>
            <person name="Wilkinson J."/>
            <person name="Wilson A."/>
            <person name="Yadav S."/>
            <person name="Young G."/>
            <person name="Yu Q."/>
            <person name="Zembek L."/>
            <person name="Zhong D."/>
            <person name="Zimmer A."/>
            <person name="Zwirko Z."/>
            <person name="Jaffe D.B."/>
            <person name="Alvarez P."/>
            <person name="Brockman W."/>
            <person name="Butler J."/>
            <person name="Chin C."/>
            <person name="Gnerre S."/>
            <person name="Grabherr M."/>
            <person name="Kleber M."/>
            <person name="Mauceli E."/>
            <person name="MacCallum I."/>
        </authorList>
    </citation>
    <scope>NUCLEOTIDE SEQUENCE [LARGE SCALE GENOMIC DNA]</scope>
    <source>
        <strain evidence="3">Tucson 15287-2541.00</strain>
    </source>
</reference>
<feature type="domain" description="MSP" evidence="1">
    <location>
        <begin position="5"/>
        <end position="113"/>
    </location>
</feature>
<dbReference type="InterPro" id="IPR008962">
    <property type="entry name" value="PapD-like_sf"/>
</dbReference>
<evidence type="ECO:0000259" key="1">
    <source>
        <dbReference type="PROSITE" id="PS50202"/>
    </source>
</evidence>
<dbReference type="InterPro" id="IPR013783">
    <property type="entry name" value="Ig-like_fold"/>
</dbReference>
<sequence length="225" mass="25338">MAAKDVLIVSQTNMKFQAPFAHMQKRQLSLLNLGNHPIIFSIDISNEALVQVFPRRGQLADFDTTELIIWMQPSRADQPNCGLTVNYKVKSHTAYQTEDEDWTHAQKVMVNISWQNCAENEKELLPMFGLDRNAKSLIRAIKKPYQPLCYSCSQKRLYQSARHRSWIRRVFLPLLLTIADKNISDSANGNGIGSGPLMVDCGLQLMGLTAQKACNGWEEGGEGRA</sequence>
<dbReference type="eggNOG" id="ENOG502TKQZ">
    <property type="taxonomic scope" value="Eukaryota"/>
</dbReference>
<name>B4JQU9_DROGR</name>
<dbReference type="SUPFAM" id="SSF49354">
    <property type="entry name" value="PapD-like"/>
    <property type="match status" value="1"/>
</dbReference>